<evidence type="ECO:0000313" key="3">
    <source>
        <dbReference type="EMBL" id="TKI64820.1"/>
    </source>
</evidence>
<keyword evidence="4" id="KW-1185">Reference proteome</keyword>
<comment type="caution">
    <text evidence="3">The sequence shown here is derived from an EMBL/GenBank/DDBJ whole genome shotgun (WGS) entry which is preliminary data.</text>
</comment>
<feature type="domain" description="Peptidase M20 dimerisation" evidence="2">
    <location>
        <begin position="199"/>
        <end position="292"/>
    </location>
</feature>
<feature type="binding site" evidence="1">
    <location>
        <position position="114"/>
    </location>
    <ligand>
        <name>Mn(2+)</name>
        <dbReference type="ChEBI" id="CHEBI:29035"/>
        <label>2</label>
    </ligand>
</feature>
<dbReference type="InterPro" id="IPR011650">
    <property type="entry name" value="Peptidase_M20_dimer"/>
</dbReference>
<keyword evidence="1" id="KW-0479">Metal-binding</keyword>
<dbReference type="Proteomes" id="UP000307808">
    <property type="component" value="Unassembled WGS sequence"/>
</dbReference>
<dbReference type="PIRSF" id="PIRSF005962">
    <property type="entry name" value="Pept_M20D_amidohydro"/>
    <property type="match status" value="1"/>
</dbReference>
<dbReference type="RefSeq" id="WP_137065274.1">
    <property type="nucleotide sequence ID" value="NZ_CP040748.1"/>
</dbReference>
<name>A0A4U2YUG6_9ACTN</name>
<dbReference type="InterPro" id="IPR017439">
    <property type="entry name" value="Amidohydrolase"/>
</dbReference>
<gene>
    <name evidence="3" type="ORF">FC770_06840</name>
</gene>
<dbReference type="EMBL" id="SZPY01000001">
    <property type="protein sequence ID" value="TKI64820.1"/>
    <property type="molecule type" value="Genomic_DNA"/>
</dbReference>
<feature type="binding site" evidence="1">
    <location>
        <position position="150"/>
    </location>
    <ligand>
        <name>Mn(2+)</name>
        <dbReference type="ChEBI" id="CHEBI:29035"/>
        <label>2</label>
    </ligand>
</feature>
<evidence type="ECO:0000256" key="1">
    <source>
        <dbReference type="PIRSR" id="PIRSR005962-1"/>
    </source>
</evidence>
<proteinExistence type="predicted"/>
<dbReference type="SUPFAM" id="SSF53187">
    <property type="entry name" value="Zn-dependent exopeptidases"/>
    <property type="match status" value="1"/>
</dbReference>
<dbReference type="Pfam" id="PF01546">
    <property type="entry name" value="Peptidase_M20"/>
    <property type="match status" value="1"/>
</dbReference>
<dbReference type="Pfam" id="PF07687">
    <property type="entry name" value="M20_dimer"/>
    <property type="match status" value="1"/>
</dbReference>
<dbReference type="NCBIfam" id="TIGR01891">
    <property type="entry name" value="amidohydrolases"/>
    <property type="match status" value="1"/>
</dbReference>
<dbReference type="PANTHER" id="PTHR11014">
    <property type="entry name" value="PEPTIDASE M20 FAMILY MEMBER"/>
    <property type="match status" value="1"/>
</dbReference>
<comment type="cofactor">
    <cofactor evidence="1">
        <name>Mn(2+)</name>
        <dbReference type="ChEBI" id="CHEBI:29035"/>
    </cofactor>
    <text evidence="1">The Mn(2+) ion enhances activity.</text>
</comment>
<feature type="binding site" evidence="1">
    <location>
        <position position="175"/>
    </location>
    <ligand>
        <name>Mn(2+)</name>
        <dbReference type="ChEBI" id="CHEBI:29035"/>
        <label>2</label>
    </ligand>
</feature>
<dbReference type="InterPro" id="IPR002933">
    <property type="entry name" value="Peptidase_M20"/>
</dbReference>
<accession>A0A4U2YUG6</accession>
<keyword evidence="3" id="KW-0378">Hydrolase</keyword>
<dbReference type="PANTHER" id="PTHR11014:SF63">
    <property type="entry name" value="METALLOPEPTIDASE, PUTATIVE (AFU_ORTHOLOGUE AFUA_6G09600)-RELATED"/>
    <property type="match status" value="1"/>
</dbReference>
<dbReference type="GO" id="GO:0016787">
    <property type="term" value="F:hydrolase activity"/>
    <property type="evidence" value="ECO:0007669"/>
    <property type="project" value="UniProtKB-KW"/>
</dbReference>
<dbReference type="Gene3D" id="3.30.70.360">
    <property type="match status" value="1"/>
</dbReference>
<sequence length="404" mass="42605">MSSSALHPSPLDASSVVAGVIRTIESDLLEFRRDLHRRPELSWRETRTTELVAQRLEAAGLRVRRLPRSGLVAEVGESGPVIALRGDLDALPVTDLTTDEWSSTVPGVSHACGHDVHTTALLGAGHALAAVRDAGLLRGRVRLLFQPAEEVMPGGALDLIAQGVLDDVSQVFGLHCDPSLDVGQVGLREGPLTGAADMLKVTLRGKGGHTSRPHLTQDLTFALGKLITELPAVLSRRLDPRAGVSVVWGKVEAGSAPNVIPATGVIAGTVRMLDALAWAEAEHTVSEIVHQIVSPYGVVAEVAYQRGVPPVVNQHFSTLVLTRAVETALGQEGAVPTVQSLGGEDFGWFLDRVPGAMGRLGTRTPGGPTYDLHQGDLRVDERAVAIGARVLAEAALEASLESDA</sequence>
<keyword evidence="1" id="KW-0464">Manganese</keyword>
<feature type="binding site" evidence="1">
    <location>
        <position position="373"/>
    </location>
    <ligand>
        <name>Mn(2+)</name>
        <dbReference type="ChEBI" id="CHEBI:29035"/>
        <label>2</label>
    </ligand>
</feature>
<dbReference type="AlphaFoldDB" id="A0A4U2YUG6"/>
<reference evidence="3 4" key="1">
    <citation type="submission" date="2019-04" db="EMBL/GenBank/DDBJ databases">
        <authorList>
            <person name="Dong K."/>
        </authorList>
    </citation>
    <scope>NUCLEOTIDE SEQUENCE [LARGE SCALE GENOMIC DNA]</scope>
    <source>
        <strain evidence="4">dk3543</strain>
    </source>
</reference>
<dbReference type="Gene3D" id="3.40.630.10">
    <property type="entry name" value="Zn peptidases"/>
    <property type="match status" value="1"/>
</dbReference>
<evidence type="ECO:0000259" key="2">
    <source>
        <dbReference type="Pfam" id="PF07687"/>
    </source>
</evidence>
<protein>
    <submittedName>
        <fullName evidence="3">Amidohydrolase</fullName>
    </submittedName>
</protein>
<dbReference type="SUPFAM" id="SSF55031">
    <property type="entry name" value="Bacterial exopeptidase dimerisation domain"/>
    <property type="match status" value="1"/>
</dbReference>
<dbReference type="GO" id="GO:0046872">
    <property type="term" value="F:metal ion binding"/>
    <property type="evidence" value="ECO:0007669"/>
    <property type="project" value="UniProtKB-KW"/>
</dbReference>
<evidence type="ECO:0000313" key="4">
    <source>
        <dbReference type="Proteomes" id="UP000307808"/>
    </source>
</evidence>
<organism evidence="3 4">
    <name type="scientific">Nocardioides jishulii</name>
    <dbReference type="NCBI Taxonomy" id="2575440"/>
    <lineage>
        <taxon>Bacteria</taxon>
        <taxon>Bacillati</taxon>
        <taxon>Actinomycetota</taxon>
        <taxon>Actinomycetes</taxon>
        <taxon>Propionibacteriales</taxon>
        <taxon>Nocardioidaceae</taxon>
        <taxon>Nocardioides</taxon>
    </lineage>
</organism>
<dbReference type="InterPro" id="IPR036264">
    <property type="entry name" value="Bact_exopeptidase_dim_dom"/>
</dbReference>
<dbReference type="OrthoDB" id="9777385at2"/>
<feature type="binding site" evidence="1">
    <location>
        <position position="112"/>
    </location>
    <ligand>
        <name>Mn(2+)</name>
        <dbReference type="ChEBI" id="CHEBI:29035"/>
        <label>2</label>
    </ligand>
</feature>